<keyword evidence="5 6" id="KW-0472">Membrane</keyword>
<evidence type="ECO:0000256" key="1">
    <source>
        <dbReference type="ARBA" id="ARBA00004141"/>
    </source>
</evidence>
<evidence type="ECO:0000256" key="3">
    <source>
        <dbReference type="ARBA" id="ARBA00022692"/>
    </source>
</evidence>
<evidence type="ECO:0000256" key="2">
    <source>
        <dbReference type="ARBA" id="ARBA00009399"/>
    </source>
</evidence>
<dbReference type="AlphaFoldDB" id="A0A926NCJ3"/>
<evidence type="ECO:0000313" key="9">
    <source>
        <dbReference type="Proteomes" id="UP000626844"/>
    </source>
</evidence>
<sequence>MRLENYLKQMDNSFFRFLLVGIINTVFGLSTIFFLMKVCHLSYWVSTFTGNAAGGVLSFLLNRSFTFESQTSFKKGLPRFVIVVFSCYFVAFSGGEYAAIWLKKILDLIPVLTHDILAVLVGTLLYTLLNFLGQKYFVFKYHSS</sequence>
<dbReference type="InterPro" id="IPR007267">
    <property type="entry name" value="GtrA_DPMS_TM"/>
</dbReference>
<reference evidence="8" key="1">
    <citation type="submission" date="2020-09" db="EMBL/GenBank/DDBJ databases">
        <title>A novel bacterium of genus Bacillus, isolated from South China Sea.</title>
        <authorList>
            <person name="Huang H."/>
            <person name="Mo K."/>
            <person name="Hu Y."/>
        </authorList>
    </citation>
    <scope>NUCLEOTIDE SEQUENCE</scope>
    <source>
        <strain evidence="8">IB182487</strain>
    </source>
</reference>
<evidence type="ECO:0000256" key="6">
    <source>
        <dbReference type="SAM" id="Phobius"/>
    </source>
</evidence>
<comment type="subcellular location">
    <subcellularLocation>
        <location evidence="1">Membrane</location>
        <topology evidence="1">Multi-pass membrane protein</topology>
    </subcellularLocation>
</comment>
<dbReference type="PANTHER" id="PTHR38459">
    <property type="entry name" value="PROPHAGE BACTOPRENOL-LINKED GLUCOSE TRANSLOCASE HOMOLOG"/>
    <property type="match status" value="1"/>
</dbReference>
<feature type="transmembrane region" description="Helical" evidence="6">
    <location>
        <begin position="41"/>
        <end position="60"/>
    </location>
</feature>
<name>A0A926NCJ3_9BACI</name>
<dbReference type="Proteomes" id="UP000626844">
    <property type="component" value="Unassembled WGS sequence"/>
</dbReference>
<comment type="caution">
    <text evidence="8">The sequence shown here is derived from an EMBL/GenBank/DDBJ whole genome shotgun (WGS) entry which is preliminary data.</text>
</comment>
<dbReference type="GO" id="GO:0000271">
    <property type="term" value="P:polysaccharide biosynthetic process"/>
    <property type="evidence" value="ECO:0007669"/>
    <property type="project" value="InterPro"/>
</dbReference>
<keyword evidence="4 6" id="KW-1133">Transmembrane helix</keyword>
<dbReference type="InterPro" id="IPR051401">
    <property type="entry name" value="GtrA_CellWall_Glycosyl"/>
</dbReference>
<feature type="transmembrane region" description="Helical" evidence="6">
    <location>
        <begin position="108"/>
        <end position="132"/>
    </location>
</feature>
<keyword evidence="9" id="KW-1185">Reference proteome</keyword>
<feature type="domain" description="GtrA/DPMS transmembrane" evidence="7">
    <location>
        <begin position="16"/>
        <end position="139"/>
    </location>
</feature>
<dbReference type="GO" id="GO:0005886">
    <property type="term" value="C:plasma membrane"/>
    <property type="evidence" value="ECO:0007669"/>
    <property type="project" value="TreeGrafter"/>
</dbReference>
<evidence type="ECO:0000259" key="7">
    <source>
        <dbReference type="Pfam" id="PF04138"/>
    </source>
</evidence>
<feature type="transmembrane region" description="Helical" evidence="6">
    <location>
        <begin position="80"/>
        <end position="102"/>
    </location>
</feature>
<dbReference type="EMBL" id="JACXAI010000021">
    <property type="protein sequence ID" value="MBD1381757.1"/>
    <property type="molecule type" value="Genomic_DNA"/>
</dbReference>
<dbReference type="Pfam" id="PF04138">
    <property type="entry name" value="GtrA_DPMS_TM"/>
    <property type="match status" value="1"/>
</dbReference>
<organism evidence="8 9">
    <name type="scientific">Metabacillus arenae</name>
    <dbReference type="NCBI Taxonomy" id="2771434"/>
    <lineage>
        <taxon>Bacteria</taxon>
        <taxon>Bacillati</taxon>
        <taxon>Bacillota</taxon>
        <taxon>Bacilli</taxon>
        <taxon>Bacillales</taxon>
        <taxon>Bacillaceae</taxon>
        <taxon>Metabacillus</taxon>
    </lineage>
</organism>
<dbReference type="RefSeq" id="WP_191159355.1">
    <property type="nucleotide sequence ID" value="NZ_JACXAI010000021.1"/>
</dbReference>
<evidence type="ECO:0000313" key="8">
    <source>
        <dbReference type="EMBL" id="MBD1381757.1"/>
    </source>
</evidence>
<protein>
    <submittedName>
        <fullName evidence="8">GtrA family protein</fullName>
    </submittedName>
</protein>
<dbReference type="PANTHER" id="PTHR38459:SF1">
    <property type="entry name" value="PROPHAGE BACTOPRENOL-LINKED GLUCOSE TRANSLOCASE HOMOLOG"/>
    <property type="match status" value="1"/>
</dbReference>
<accession>A0A926NCJ3</accession>
<evidence type="ECO:0000256" key="5">
    <source>
        <dbReference type="ARBA" id="ARBA00023136"/>
    </source>
</evidence>
<gene>
    <name evidence="8" type="ORF">IC621_16110</name>
</gene>
<proteinExistence type="inferred from homology"/>
<evidence type="ECO:0000256" key="4">
    <source>
        <dbReference type="ARBA" id="ARBA00022989"/>
    </source>
</evidence>
<keyword evidence="3 6" id="KW-0812">Transmembrane</keyword>
<feature type="transmembrane region" description="Helical" evidence="6">
    <location>
        <begin position="14"/>
        <end position="35"/>
    </location>
</feature>
<comment type="similarity">
    <text evidence="2">Belongs to the GtrA family.</text>
</comment>